<organism evidence="2 3">
    <name type="scientific">Echria macrotheca</name>
    <dbReference type="NCBI Taxonomy" id="438768"/>
    <lineage>
        <taxon>Eukaryota</taxon>
        <taxon>Fungi</taxon>
        <taxon>Dikarya</taxon>
        <taxon>Ascomycota</taxon>
        <taxon>Pezizomycotina</taxon>
        <taxon>Sordariomycetes</taxon>
        <taxon>Sordariomycetidae</taxon>
        <taxon>Sordariales</taxon>
        <taxon>Schizotheciaceae</taxon>
        <taxon>Echria</taxon>
    </lineage>
</organism>
<protein>
    <submittedName>
        <fullName evidence="2">Phosphotransferase enzyme family protein</fullName>
    </submittedName>
</protein>
<dbReference type="InterPro" id="IPR051678">
    <property type="entry name" value="AGP_Transferase"/>
</dbReference>
<keyword evidence="3" id="KW-1185">Reference proteome</keyword>
<dbReference type="EMBL" id="MU839828">
    <property type="protein sequence ID" value="KAK1758964.1"/>
    <property type="molecule type" value="Genomic_DNA"/>
</dbReference>
<dbReference type="AlphaFoldDB" id="A0AAJ0BIL5"/>
<reference evidence="2" key="1">
    <citation type="submission" date="2023-06" db="EMBL/GenBank/DDBJ databases">
        <title>Genome-scale phylogeny and comparative genomics of the fungal order Sordariales.</title>
        <authorList>
            <consortium name="Lawrence Berkeley National Laboratory"/>
            <person name="Hensen N."/>
            <person name="Bonometti L."/>
            <person name="Westerberg I."/>
            <person name="Brannstrom I.O."/>
            <person name="Guillou S."/>
            <person name="Cros-Aarteil S."/>
            <person name="Calhoun S."/>
            <person name="Haridas S."/>
            <person name="Kuo A."/>
            <person name="Mondo S."/>
            <person name="Pangilinan J."/>
            <person name="Riley R."/>
            <person name="Labutti K."/>
            <person name="Andreopoulos B."/>
            <person name="Lipzen A."/>
            <person name="Chen C."/>
            <person name="Yanf M."/>
            <person name="Daum C."/>
            <person name="Ng V."/>
            <person name="Clum A."/>
            <person name="Steindorff A."/>
            <person name="Ohm R."/>
            <person name="Martin F."/>
            <person name="Silar P."/>
            <person name="Natvig D."/>
            <person name="Lalanne C."/>
            <person name="Gautier V."/>
            <person name="Ament-Velasquez S.L."/>
            <person name="Kruys A."/>
            <person name="Hutchinson M.I."/>
            <person name="Powell A.J."/>
            <person name="Barry K."/>
            <person name="Miller A.N."/>
            <person name="Grigoriev I.V."/>
            <person name="Debuchy R."/>
            <person name="Gladieux P."/>
            <person name="Thoren M.H."/>
            <person name="Johannesson H."/>
        </authorList>
    </citation>
    <scope>NUCLEOTIDE SEQUENCE</scope>
    <source>
        <strain evidence="2">PSN4</strain>
    </source>
</reference>
<dbReference type="InterPro" id="IPR011009">
    <property type="entry name" value="Kinase-like_dom_sf"/>
</dbReference>
<dbReference type="Gene3D" id="3.90.1200.10">
    <property type="match status" value="1"/>
</dbReference>
<name>A0AAJ0BIL5_9PEZI</name>
<dbReference type="Pfam" id="PF01636">
    <property type="entry name" value="APH"/>
    <property type="match status" value="1"/>
</dbReference>
<gene>
    <name evidence="2" type="ORF">QBC47DRAFT_449654</name>
</gene>
<dbReference type="SUPFAM" id="SSF56112">
    <property type="entry name" value="Protein kinase-like (PK-like)"/>
    <property type="match status" value="1"/>
</dbReference>
<evidence type="ECO:0000313" key="2">
    <source>
        <dbReference type="EMBL" id="KAK1758964.1"/>
    </source>
</evidence>
<evidence type="ECO:0000259" key="1">
    <source>
        <dbReference type="Pfam" id="PF01636"/>
    </source>
</evidence>
<dbReference type="PANTHER" id="PTHR21310">
    <property type="entry name" value="AMINOGLYCOSIDE PHOSPHOTRANSFERASE-RELATED-RELATED"/>
    <property type="match status" value="1"/>
</dbReference>
<accession>A0AAJ0BIL5</accession>
<feature type="domain" description="Aminoglycoside phosphotransferase" evidence="1">
    <location>
        <begin position="119"/>
        <end position="328"/>
    </location>
</feature>
<proteinExistence type="predicted"/>
<sequence>MNHQTYHERLQLVQDILQRHGLKSTSVTPIDYSEADVPYIYNNFLYKVSLASPATAAQLPATQPLTTSPPGDGISTLVVRLSNPKARGLNQTNRTENEVSAIWLARQSLLSQNVSSENHHLADAIPAVYAWSAFETVPDRPDIGFGWLVMDFKPGVALNEHFSALSPADKTDILGQFADLFAAVQRAPIPASLGTLHCGMAIDNATGDIVPGQMSILEGGPWNGLVELWRARFREELGGADGSEIIGGWRANGVRDAVEGFMSSGLGKFLVDAGVDMNARSLIHGDFTTWNALFDPETKKITGLVDFDFSYISHPGLEFLISLGDIGGGFQPPHSGMTPFSSSLAKAILTGNFDNSEVTNGEDEEAKKKWEVARTWDEALKARGVLRPSSIAGMEALVKLRKLESVLAPFRLMHPHFTKKMTADEIVEARKKAEDAVKAALADLV</sequence>
<comment type="caution">
    <text evidence="2">The sequence shown here is derived from an EMBL/GenBank/DDBJ whole genome shotgun (WGS) entry which is preliminary data.</text>
</comment>
<dbReference type="InterPro" id="IPR002575">
    <property type="entry name" value="Aminoglycoside_PTrfase"/>
</dbReference>
<evidence type="ECO:0000313" key="3">
    <source>
        <dbReference type="Proteomes" id="UP001239445"/>
    </source>
</evidence>
<dbReference type="Proteomes" id="UP001239445">
    <property type="component" value="Unassembled WGS sequence"/>
</dbReference>